<dbReference type="Proteomes" id="UP000789572">
    <property type="component" value="Unassembled WGS sequence"/>
</dbReference>
<feature type="non-terminal residue" evidence="1">
    <location>
        <position position="1"/>
    </location>
</feature>
<gene>
    <name evidence="1" type="ORF">POCULU_LOCUS10627</name>
</gene>
<reference evidence="1" key="1">
    <citation type="submission" date="2021-06" db="EMBL/GenBank/DDBJ databases">
        <authorList>
            <person name="Kallberg Y."/>
            <person name="Tangrot J."/>
            <person name="Rosling A."/>
        </authorList>
    </citation>
    <scope>NUCLEOTIDE SEQUENCE</scope>
    <source>
        <strain evidence="1">IA702</strain>
    </source>
</reference>
<name>A0A9N9H7D3_9GLOM</name>
<evidence type="ECO:0000313" key="1">
    <source>
        <dbReference type="EMBL" id="CAG8664430.1"/>
    </source>
</evidence>
<keyword evidence="2" id="KW-1185">Reference proteome</keyword>
<accession>A0A9N9H7D3</accession>
<dbReference type="AlphaFoldDB" id="A0A9N9H7D3"/>
<dbReference type="EMBL" id="CAJVPJ010005858">
    <property type="protein sequence ID" value="CAG8664430.1"/>
    <property type="molecule type" value="Genomic_DNA"/>
</dbReference>
<organism evidence="1 2">
    <name type="scientific">Paraglomus occultum</name>
    <dbReference type="NCBI Taxonomy" id="144539"/>
    <lineage>
        <taxon>Eukaryota</taxon>
        <taxon>Fungi</taxon>
        <taxon>Fungi incertae sedis</taxon>
        <taxon>Mucoromycota</taxon>
        <taxon>Glomeromycotina</taxon>
        <taxon>Glomeromycetes</taxon>
        <taxon>Paraglomerales</taxon>
        <taxon>Paraglomeraceae</taxon>
        <taxon>Paraglomus</taxon>
    </lineage>
</organism>
<protein>
    <submittedName>
        <fullName evidence="1">9720_t:CDS:1</fullName>
    </submittedName>
</protein>
<proteinExistence type="predicted"/>
<evidence type="ECO:0000313" key="2">
    <source>
        <dbReference type="Proteomes" id="UP000789572"/>
    </source>
</evidence>
<comment type="caution">
    <text evidence="1">The sequence shown here is derived from an EMBL/GenBank/DDBJ whole genome shotgun (WGS) entry which is preliminary data.</text>
</comment>
<sequence length="105" mass="12125">DLFPGAYDHDELLGMLVKTKKLQVHQIKEQFPFTMPTSKYSSDLNWEPESVVINGQSAQFADCFFTIKGASKENYLVCLQCKWHHGSENPITSYSKEIKEEHKRT</sequence>